<evidence type="ECO:0000313" key="5">
    <source>
        <dbReference type="RefSeq" id="XP_015175206.1"/>
    </source>
</evidence>
<feature type="signal peptide" evidence="3">
    <location>
        <begin position="1"/>
        <end position="22"/>
    </location>
</feature>
<keyword evidence="4" id="KW-1185">Reference proteome</keyword>
<name>A0ABM1I4R9_POLDO</name>
<keyword evidence="2" id="KW-0472">Membrane</keyword>
<dbReference type="Proteomes" id="UP000694924">
    <property type="component" value="Unplaced"/>
</dbReference>
<reference evidence="5" key="1">
    <citation type="submission" date="2025-08" db="UniProtKB">
        <authorList>
            <consortium name="RefSeq"/>
        </authorList>
    </citation>
    <scope>IDENTIFICATION</scope>
    <source>
        <tissue evidence="5">Whole body</tissue>
    </source>
</reference>
<evidence type="ECO:0000256" key="3">
    <source>
        <dbReference type="SAM" id="SignalP"/>
    </source>
</evidence>
<keyword evidence="2" id="KW-1133">Transmembrane helix</keyword>
<evidence type="ECO:0000256" key="2">
    <source>
        <dbReference type="SAM" id="Phobius"/>
    </source>
</evidence>
<keyword evidence="3" id="KW-0732">Signal</keyword>
<dbReference type="RefSeq" id="XP_015175206.1">
    <property type="nucleotide sequence ID" value="XM_015319720.1"/>
</dbReference>
<feature type="chain" id="PRO_5046489533" evidence="3">
    <location>
        <begin position="23"/>
        <end position="505"/>
    </location>
</feature>
<evidence type="ECO:0000313" key="4">
    <source>
        <dbReference type="Proteomes" id="UP000694924"/>
    </source>
</evidence>
<evidence type="ECO:0000256" key="1">
    <source>
        <dbReference type="SAM" id="MobiDB-lite"/>
    </source>
</evidence>
<organism evidence="4 5">
    <name type="scientific">Polistes dominula</name>
    <name type="common">European paper wasp</name>
    <name type="synonym">Vespa dominula</name>
    <dbReference type="NCBI Taxonomy" id="743375"/>
    <lineage>
        <taxon>Eukaryota</taxon>
        <taxon>Metazoa</taxon>
        <taxon>Ecdysozoa</taxon>
        <taxon>Arthropoda</taxon>
        <taxon>Hexapoda</taxon>
        <taxon>Insecta</taxon>
        <taxon>Pterygota</taxon>
        <taxon>Neoptera</taxon>
        <taxon>Endopterygota</taxon>
        <taxon>Hymenoptera</taxon>
        <taxon>Apocrita</taxon>
        <taxon>Aculeata</taxon>
        <taxon>Vespoidea</taxon>
        <taxon>Vespidae</taxon>
        <taxon>Polistinae</taxon>
        <taxon>Polistini</taxon>
        <taxon>Polistes</taxon>
    </lineage>
</organism>
<accession>A0ABM1I4R9</accession>
<gene>
    <name evidence="5" type="primary">LOC107065755</name>
</gene>
<keyword evidence="2" id="KW-0812">Transmembrane</keyword>
<dbReference type="GeneID" id="107065755"/>
<feature type="region of interest" description="Disordered" evidence="1">
    <location>
        <begin position="455"/>
        <end position="475"/>
    </location>
</feature>
<feature type="transmembrane region" description="Helical" evidence="2">
    <location>
        <begin position="290"/>
        <end position="315"/>
    </location>
</feature>
<protein>
    <submittedName>
        <fullName evidence="5">Uncharacterized protein LOC107065755 isoform X2</fullName>
    </submittedName>
</protein>
<sequence>MYNNKFILFIFTLHYVIQYINAQYCYPNYCENEFTTKSVPASECHFLPLPQSCYKYWFDGFDIVPSGENPTLFKLSANVYRMEEFQRNTTTINLLVTDIDYLRLTIRYQSLLDENNYKCMHVSSYGNKTDLESNNKFSLSCSFLSQSYEGSPYRLQYFVARETWQYSKKLVFIIPHHESIDEQYNNVTTYLPFIYVDVTDAFLFTLYIQPVPAIYNVTGYRIWLINNDTDITNEINVIQSQNEEYINYDFSMYDGIYYFKVAAMHPDCSIYGCVNATSPFISIKDASKRLIIMIISVIWIPPALLYALCHLYKLCKKNAKKRRRKPNCLIVYSPTCESHVTVMTELTKYLRCCNINAVIDMLDISETASKPTDLPKEAQCFQHFQRFHMPEELAKLVKTVHRYNCVTFFGLSNKDKLLESIKLAQMEMLNDGTTTNNDHKSADETDDLLPSVVSSNNIKNEDLNNEDNNSTSMNDLKDEHNLLKPKIIEIEDEVTVTVHLNPDEK</sequence>
<proteinExistence type="predicted"/>